<dbReference type="Proteomes" id="UP000663852">
    <property type="component" value="Unassembled WGS sequence"/>
</dbReference>
<organism evidence="3 4">
    <name type="scientific">Adineta ricciae</name>
    <name type="common">Rotifer</name>
    <dbReference type="NCBI Taxonomy" id="249248"/>
    <lineage>
        <taxon>Eukaryota</taxon>
        <taxon>Metazoa</taxon>
        <taxon>Spiralia</taxon>
        <taxon>Gnathifera</taxon>
        <taxon>Rotifera</taxon>
        <taxon>Eurotatoria</taxon>
        <taxon>Bdelloidea</taxon>
        <taxon>Adinetida</taxon>
        <taxon>Adinetidae</taxon>
        <taxon>Adineta</taxon>
    </lineage>
</organism>
<keyword evidence="1" id="KW-0106">Calcium</keyword>
<accession>A0A814NH38</accession>
<dbReference type="SUPFAM" id="SSF47473">
    <property type="entry name" value="EF-hand"/>
    <property type="match status" value="1"/>
</dbReference>
<evidence type="ECO:0000313" key="3">
    <source>
        <dbReference type="EMBL" id="CAF1093544.1"/>
    </source>
</evidence>
<feature type="domain" description="EF-hand" evidence="2">
    <location>
        <begin position="91"/>
        <end position="126"/>
    </location>
</feature>
<evidence type="ECO:0000256" key="1">
    <source>
        <dbReference type="ARBA" id="ARBA00022837"/>
    </source>
</evidence>
<sequence>MENDVRTSEFCTTLLFLAIRCVEMKLLIKKVIKYKHYIMVSRGGNESNLYRLRPEQLFELQTAFHQIDSNHNGYITGDEMRECLQRFRIGYTDADIQRVLSQMDFNRDGRVSYDEYMTFMARVYRGEITY</sequence>
<proteinExistence type="predicted"/>
<reference evidence="3" key="1">
    <citation type="submission" date="2021-02" db="EMBL/GenBank/DDBJ databases">
        <authorList>
            <person name="Nowell W R."/>
        </authorList>
    </citation>
    <scope>NUCLEOTIDE SEQUENCE</scope>
</reference>
<comment type="caution">
    <text evidence="3">The sequence shown here is derived from an EMBL/GenBank/DDBJ whole genome shotgun (WGS) entry which is preliminary data.</text>
</comment>
<dbReference type="InterPro" id="IPR011992">
    <property type="entry name" value="EF-hand-dom_pair"/>
</dbReference>
<dbReference type="OrthoDB" id="26525at2759"/>
<evidence type="ECO:0000259" key="2">
    <source>
        <dbReference type="PROSITE" id="PS50222"/>
    </source>
</evidence>
<dbReference type="PROSITE" id="PS50222">
    <property type="entry name" value="EF_HAND_2"/>
    <property type="match status" value="2"/>
</dbReference>
<dbReference type="EMBL" id="CAJNOJ010000094">
    <property type="protein sequence ID" value="CAF1093544.1"/>
    <property type="molecule type" value="Genomic_DNA"/>
</dbReference>
<dbReference type="Gene3D" id="1.10.238.10">
    <property type="entry name" value="EF-hand"/>
    <property type="match status" value="1"/>
</dbReference>
<dbReference type="AlphaFoldDB" id="A0A814NH38"/>
<dbReference type="InterPro" id="IPR018247">
    <property type="entry name" value="EF_Hand_1_Ca_BS"/>
</dbReference>
<dbReference type="CDD" id="cd00051">
    <property type="entry name" value="EFh"/>
    <property type="match status" value="1"/>
</dbReference>
<dbReference type="GO" id="GO:0005509">
    <property type="term" value="F:calcium ion binding"/>
    <property type="evidence" value="ECO:0007669"/>
    <property type="project" value="InterPro"/>
</dbReference>
<evidence type="ECO:0000313" key="4">
    <source>
        <dbReference type="Proteomes" id="UP000663852"/>
    </source>
</evidence>
<dbReference type="SMART" id="SM00054">
    <property type="entry name" value="EFh"/>
    <property type="match status" value="2"/>
</dbReference>
<dbReference type="PROSITE" id="PS00018">
    <property type="entry name" value="EF_HAND_1"/>
    <property type="match status" value="2"/>
</dbReference>
<gene>
    <name evidence="3" type="ORF">EDS130_LOCUS19612</name>
</gene>
<feature type="domain" description="EF-hand" evidence="2">
    <location>
        <begin position="55"/>
        <end position="90"/>
    </location>
</feature>
<protein>
    <recommendedName>
        <fullName evidence="2">EF-hand domain-containing protein</fullName>
    </recommendedName>
</protein>
<dbReference type="InterPro" id="IPR002048">
    <property type="entry name" value="EF_hand_dom"/>
</dbReference>
<dbReference type="Pfam" id="PF13499">
    <property type="entry name" value="EF-hand_7"/>
    <property type="match status" value="1"/>
</dbReference>
<name>A0A814NH38_ADIRI</name>